<evidence type="ECO:0000313" key="12">
    <source>
        <dbReference type="EMBL" id="PWD99766.1"/>
    </source>
</evidence>
<comment type="subcellular location">
    <subcellularLocation>
        <location evidence="10">Cytoplasm</location>
    </subcellularLocation>
</comment>
<keyword evidence="10" id="KW-0004">4Fe-4S</keyword>
<dbReference type="InterPro" id="IPR010723">
    <property type="entry name" value="HemN_C"/>
</dbReference>
<dbReference type="GO" id="GO:0051539">
    <property type="term" value="F:4 iron, 4 sulfur cluster binding"/>
    <property type="evidence" value="ECO:0007669"/>
    <property type="project" value="UniProtKB-UniRule"/>
</dbReference>
<keyword evidence="5 10" id="KW-0949">S-adenosyl-L-methionine</keyword>
<evidence type="ECO:0000259" key="11">
    <source>
        <dbReference type="PROSITE" id="PS51918"/>
    </source>
</evidence>
<dbReference type="Proteomes" id="UP000244956">
    <property type="component" value="Unassembled WGS sequence"/>
</dbReference>
<dbReference type="InterPro" id="IPR004559">
    <property type="entry name" value="HemW-like"/>
</dbReference>
<evidence type="ECO:0000256" key="8">
    <source>
        <dbReference type="ARBA" id="ARBA00023014"/>
    </source>
</evidence>
<keyword evidence="6 10" id="KW-0479">Metal-binding</keyword>
<dbReference type="InterPro" id="IPR006638">
    <property type="entry name" value="Elp3/MiaA/NifB-like_rSAM"/>
</dbReference>
<accession>A0A2U2B9Q3</accession>
<evidence type="ECO:0000256" key="2">
    <source>
        <dbReference type="ARBA" id="ARBA00006100"/>
    </source>
</evidence>
<dbReference type="SMART" id="SM00729">
    <property type="entry name" value="Elp3"/>
    <property type="match status" value="1"/>
</dbReference>
<dbReference type="InterPro" id="IPR034505">
    <property type="entry name" value="Coproporphyrinogen-III_oxidase"/>
</dbReference>
<dbReference type="InterPro" id="IPR013785">
    <property type="entry name" value="Aldolase_TIM"/>
</dbReference>
<keyword evidence="8 10" id="KW-0411">Iron-sulfur</keyword>
<dbReference type="InterPro" id="IPR058240">
    <property type="entry name" value="rSAM_sf"/>
</dbReference>
<keyword evidence="10" id="KW-0963">Cytoplasm</keyword>
<comment type="similarity">
    <text evidence="2">Belongs to the anaerobic coproporphyrinogen-III oxidase family. HemW subfamily.</text>
</comment>
<organism evidence="12 13">
    <name type="scientific">Marinilabilia rubra</name>
    <dbReference type="NCBI Taxonomy" id="2162893"/>
    <lineage>
        <taxon>Bacteria</taxon>
        <taxon>Pseudomonadati</taxon>
        <taxon>Bacteroidota</taxon>
        <taxon>Bacteroidia</taxon>
        <taxon>Marinilabiliales</taxon>
        <taxon>Marinilabiliaceae</taxon>
        <taxon>Marinilabilia</taxon>
    </lineage>
</organism>
<dbReference type="SFLD" id="SFLDG01065">
    <property type="entry name" value="anaerobic_coproporphyrinogen-I"/>
    <property type="match status" value="1"/>
</dbReference>
<dbReference type="AlphaFoldDB" id="A0A2U2B9Q3"/>
<dbReference type="RefSeq" id="WP_109264306.1">
    <property type="nucleotide sequence ID" value="NZ_QEWP01000006.1"/>
</dbReference>
<reference evidence="12 13" key="1">
    <citation type="submission" date="2018-05" db="EMBL/GenBank/DDBJ databases">
        <title>Marinilabilia rubrum sp. nov., isolated from saltern sediment.</title>
        <authorList>
            <person name="Zhang R."/>
        </authorList>
    </citation>
    <scope>NUCLEOTIDE SEQUENCE [LARGE SCALE GENOMIC DNA]</scope>
    <source>
        <strain evidence="12 13">WTE16</strain>
    </source>
</reference>
<evidence type="ECO:0000256" key="9">
    <source>
        <dbReference type="ARBA" id="ARBA00023186"/>
    </source>
</evidence>
<dbReference type="EMBL" id="QEWP01000006">
    <property type="protein sequence ID" value="PWD99766.1"/>
    <property type="molecule type" value="Genomic_DNA"/>
</dbReference>
<dbReference type="CDD" id="cd01335">
    <property type="entry name" value="Radical_SAM"/>
    <property type="match status" value="1"/>
</dbReference>
<dbReference type="PANTHER" id="PTHR13932:SF5">
    <property type="entry name" value="RADICAL S-ADENOSYL METHIONINE DOMAIN-CONTAINING PROTEIN 1, MITOCHONDRIAL"/>
    <property type="match status" value="1"/>
</dbReference>
<feature type="domain" description="Radical SAM core" evidence="11">
    <location>
        <begin position="1"/>
        <end position="233"/>
    </location>
</feature>
<comment type="function">
    <text evidence="10">Probably acts as a heme chaperone, transferring heme to an unknown acceptor. Binds one molecule of heme per monomer, possibly covalently. Binds 1 [4Fe-4S] cluster. The cluster is coordinated with 3 cysteines and an exchangeable S-adenosyl-L-methionine.</text>
</comment>
<evidence type="ECO:0000256" key="5">
    <source>
        <dbReference type="ARBA" id="ARBA00022691"/>
    </source>
</evidence>
<dbReference type="Gene3D" id="3.20.20.70">
    <property type="entry name" value="Aldolase class I"/>
    <property type="match status" value="1"/>
</dbReference>
<dbReference type="SUPFAM" id="SSF102114">
    <property type="entry name" value="Radical SAM enzymes"/>
    <property type="match status" value="1"/>
</dbReference>
<keyword evidence="4 10" id="KW-0349">Heme</keyword>
<name>A0A2U2B9Q3_9BACT</name>
<dbReference type="SFLD" id="SFLDF00288">
    <property type="entry name" value="HemN-like__clustered_with_nucl"/>
    <property type="match status" value="1"/>
</dbReference>
<evidence type="ECO:0000256" key="4">
    <source>
        <dbReference type="ARBA" id="ARBA00022617"/>
    </source>
</evidence>
<dbReference type="Pfam" id="PF04055">
    <property type="entry name" value="Radical_SAM"/>
    <property type="match status" value="1"/>
</dbReference>
<keyword evidence="13" id="KW-1185">Reference proteome</keyword>
<evidence type="ECO:0000256" key="7">
    <source>
        <dbReference type="ARBA" id="ARBA00023004"/>
    </source>
</evidence>
<dbReference type="SFLD" id="SFLDG01082">
    <property type="entry name" value="B12-binding_domain_containing"/>
    <property type="match status" value="1"/>
</dbReference>
<dbReference type="SFLD" id="SFLDF00562">
    <property type="entry name" value="HemN-like__clustered_with_heat"/>
    <property type="match status" value="1"/>
</dbReference>
<evidence type="ECO:0000256" key="1">
    <source>
        <dbReference type="ARBA" id="ARBA00001966"/>
    </source>
</evidence>
<evidence type="ECO:0000313" key="13">
    <source>
        <dbReference type="Proteomes" id="UP000244956"/>
    </source>
</evidence>
<sequence>MAGIYLHVPFCKSRCHYCDFFKSTKLEYRVQYLENLSSEIVDRKDFFLEKNTKIETIYFGGGTPSLFSLDQLFHLIKLLYSRYSVSDNAEITIEVNPDDLNREYLEGLKTIGVNRLSIGIQSFRDEDLKMMGRRHNARQSFQVLEQVFDEGFQNVGIDLIYGLPWSTAEDWLENIEIVKDYPLKHISAYHLTIEPGTKFGKEKLAKKLLEIEESESEKLFWQIHDRFKQLGFEHYEISNFCKDGFYSRHNTSYWNEIPYLGLGPGAHSFDGDKRYWNKPDLHQYISKGYQPGYSYEILSAQDRFNEKLMLGLRTGRGICKEEMKVRFNEYFKDVEKQVNMWINREFLKFENGHIRATRKGWFVIDGIIEDLFIV</sequence>
<proteinExistence type="inferred from homology"/>
<protein>
    <recommendedName>
        <fullName evidence="3 10">Heme chaperone HemW</fullName>
    </recommendedName>
</protein>
<gene>
    <name evidence="12" type="ORF">DDZ16_09890</name>
</gene>
<dbReference type="NCBIfam" id="TIGR00539">
    <property type="entry name" value="hemN_rel"/>
    <property type="match status" value="1"/>
</dbReference>
<dbReference type="GO" id="GO:0006779">
    <property type="term" value="P:porphyrin-containing compound biosynthetic process"/>
    <property type="evidence" value="ECO:0007669"/>
    <property type="project" value="InterPro"/>
</dbReference>
<dbReference type="OrthoDB" id="9808022at2"/>
<keyword evidence="7 10" id="KW-0408">Iron</keyword>
<evidence type="ECO:0000256" key="3">
    <source>
        <dbReference type="ARBA" id="ARBA00017228"/>
    </source>
</evidence>
<dbReference type="SFLD" id="SFLDS00029">
    <property type="entry name" value="Radical_SAM"/>
    <property type="match status" value="1"/>
</dbReference>
<dbReference type="GO" id="GO:0046872">
    <property type="term" value="F:metal ion binding"/>
    <property type="evidence" value="ECO:0007669"/>
    <property type="project" value="UniProtKB-UniRule"/>
</dbReference>
<dbReference type="PANTHER" id="PTHR13932">
    <property type="entry name" value="COPROPORPHYRINIGEN III OXIDASE"/>
    <property type="match status" value="1"/>
</dbReference>
<dbReference type="GO" id="GO:0004109">
    <property type="term" value="F:coproporphyrinogen oxidase activity"/>
    <property type="evidence" value="ECO:0007669"/>
    <property type="project" value="InterPro"/>
</dbReference>
<dbReference type="Pfam" id="PF06969">
    <property type="entry name" value="HemN_C"/>
    <property type="match status" value="1"/>
</dbReference>
<dbReference type="GO" id="GO:0005737">
    <property type="term" value="C:cytoplasm"/>
    <property type="evidence" value="ECO:0007669"/>
    <property type="project" value="UniProtKB-SubCell"/>
</dbReference>
<dbReference type="InterPro" id="IPR007197">
    <property type="entry name" value="rSAM"/>
</dbReference>
<evidence type="ECO:0000256" key="6">
    <source>
        <dbReference type="ARBA" id="ARBA00022723"/>
    </source>
</evidence>
<comment type="caution">
    <text evidence="12">The sequence shown here is derived from an EMBL/GenBank/DDBJ whole genome shotgun (WGS) entry which is preliminary data.</text>
</comment>
<evidence type="ECO:0000256" key="10">
    <source>
        <dbReference type="RuleBase" id="RU364116"/>
    </source>
</evidence>
<comment type="cofactor">
    <cofactor evidence="1">
        <name>[4Fe-4S] cluster</name>
        <dbReference type="ChEBI" id="CHEBI:49883"/>
    </cofactor>
</comment>
<dbReference type="PROSITE" id="PS51918">
    <property type="entry name" value="RADICAL_SAM"/>
    <property type="match status" value="1"/>
</dbReference>
<keyword evidence="9 10" id="KW-0143">Chaperone</keyword>